<feature type="region of interest" description="Disordered" evidence="1">
    <location>
        <begin position="1"/>
        <end position="39"/>
    </location>
</feature>
<evidence type="ECO:0000256" key="1">
    <source>
        <dbReference type="SAM" id="MobiDB-lite"/>
    </source>
</evidence>
<evidence type="ECO:0000313" key="3">
    <source>
        <dbReference type="Proteomes" id="UP000061569"/>
    </source>
</evidence>
<dbReference type="KEGG" id="lez:GLE_4678"/>
<protein>
    <submittedName>
        <fullName evidence="2">Uncharacterized protein</fullName>
    </submittedName>
</protein>
<dbReference type="PATRIC" id="fig|69.6.peg.4614"/>
<evidence type="ECO:0000313" key="2">
    <source>
        <dbReference type="EMBL" id="ALN60019.1"/>
    </source>
</evidence>
<organism evidence="2 3">
    <name type="scientific">Lysobacter enzymogenes</name>
    <dbReference type="NCBI Taxonomy" id="69"/>
    <lineage>
        <taxon>Bacteria</taxon>
        <taxon>Pseudomonadati</taxon>
        <taxon>Pseudomonadota</taxon>
        <taxon>Gammaproteobacteria</taxon>
        <taxon>Lysobacterales</taxon>
        <taxon>Lysobacteraceae</taxon>
        <taxon>Lysobacter</taxon>
    </lineage>
</organism>
<accession>A0A0S2DNK7</accession>
<dbReference type="Proteomes" id="UP000061569">
    <property type="component" value="Chromosome"/>
</dbReference>
<gene>
    <name evidence="2" type="ORF">GLE_4678</name>
</gene>
<name>A0A0S2DNK7_LYSEN</name>
<proteinExistence type="predicted"/>
<dbReference type="EMBL" id="CP013140">
    <property type="protein sequence ID" value="ALN60019.1"/>
    <property type="molecule type" value="Genomic_DNA"/>
</dbReference>
<sequence length="39" mass="4274">MWAAATESVCRNGAVDRVGDANGDKRESRVPSRERGGRR</sequence>
<feature type="compositionally biased region" description="Basic and acidic residues" evidence="1">
    <location>
        <begin position="17"/>
        <end position="39"/>
    </location>
</feature>
<dbReference type="AlphaFoldDB" id="A0A0S2DNK7"/>
<reference evidence="2 3" key="1">
    <citation type="submission" date="2015-11" db="EMBL/GenBank/DDBJ databases">
        <title>Genome sequences of Lysobacter enzymogenes strain C3 and Lysobacter antibioticus ATCC 29479.</title>
        <authorList>
            <person name="Kobayashi D.Y."/>
        </authorList>
    </citation>
    <scope>NUCLEOTIDE SEQUENCE [LARGE SCALE GENOMIC DNA]</scope>
    <source>
        <strain evidence="2 3">C3</strain>
    </source>
</reference>